<dbReference type="Proteomes" id="UP000299102">
    <property type="component" value="Unassembled WGS sequence"/>
</dbReference>
<keyword evidence="7 9" id="KW-0675">Receptor</keyword>
<gene>
    <name evidence="10" type="primary">Or85c</name>
    <name evidence="10" type="ORF">EVAR_47096_1</name>
</gene>
<evidence type="ECO:0000256" key="1">
    <source>
        <dbReference type="ARBA" id="ARBA00004141"/>
    </source>
</evidence>
<comment type="caution">
    <text evidence="9">Lacks conserved residue(s) required for the propagation of feature annotation.</text>
</comment>
<keyword evidence="11" id="KW-1185">Reference proteome</keyword>
<keyword evidence="5 9" id="KW-1133">Transmembrane helix</keyword>
<dbReference type="PANTHER" id="PTHR21137">
    <property type="entry name" value="ODORANT RECEPTOR"/>
    <property type="match status" value="1"/>
</dbReference>
<feature type="transmembrane region" description="Helical" evidence="9">
    <location>
        <begin position="264"/>
        <end position="286"/>
    </location>
</feature>
<accession>A0A4C1Y9C0</accession>
<keyword evidence="6 9" id="KW-0472">Membrane</keyword>
<dbReference type="OrthoDB" id="7540137at2759"/>
<protein>
    <recommendedName>
        <fullName evidence="9">Odorant receptor</fullName>
    </recommendedName>
</protein>
<dbReference type="Pfam" id="PF02949">
    <property type="entry name" value="7tm_6"/>
    <property type="match status" value="1"/>
</dbReference>
<dbReference type="GO" id="GO:0007165">
    <property type="term" value="P:signal transduction"/>
    <property type="evidence" value="ECO:0007669"/>
    <property type="project" value="UniProtKB-KW"/>
</dbReference>
<keyword evidence="4 9" id="KW-0552">Olfaction</keyword>
<dbReference type="EMBL" id="BGZK01001148">
    <property type="protein sequence ID" value="GBP72518.1"/>
    <property type="molecule type" value="Genomic_DNA"/>
</dbReference>
<dbReference type="GO" id="GO:0005886">
    <property type="term" value="C:plasma membrane"/>
    <property type="evidence" value="ECO:0007669"/>
    <property type="project" value="UniProtKB-SubCell"/>
</dbReference>
<evidence type="ECO:0000256" key="4">
    <source>
        <dbReference type="ARBA" id="ARBA00022725"/>
    </source>
</evidence>
<dbReference type="PANTHER" id="PTHR21137:SF44">
    <property type="entry name" value="ODORANT RECEPTOR 13A-RELATED"/>
    <property type="match status" value="1"/>
</dbReference>
<keyword evidence="2 9" id="KW-0716">Sensory transduction</keyword>
<evidence type="ECO:0000256" key="8">
    <source>
        <dbReference type="ARBA" id="ARBA00023224"/>
    </source>
</evidence>
<evidence type="ECO:0000256" key="9">
    <source>
        <dbReference type="RuleBase" id="RU351113"/>
    </source>
</evidence>
<keyword evidence="8 9" id="KW-0807">Transducer</keyword>
<feature type="transmembrane region" description="Helical" evidence="9">
    <location>
        <begin position="72"/>
        <end position="91"/>
    </location>
</feature>
<dbReference type="InterPro" id="IPR004117">
    <property type="entry name" value="7tm6_olfct_rcpt"/>
</dbReference>
<evidence type="ECO:0000313" key="10">
    <source>
        <dbReference type="EMBL" id="GBP72518.1"/>
    </source>
</evidence>
<feature type="transmembrane region" description="Helical" evidence="9">
    <location>
        <begin position="292"/>
        <end position="310"/>
    </location>
</feature>
<sequence length="346" mass="39819">MKKKTGKIAVPRYEELLKPVRYNMVLAGIPFEQNPKATTRYYVLWITLFVMIIGEVAFMVNVTSEKFLELTALVPCTAIGFLSLTKTTFIYRNRNSAMDLVKRLEILYLQYRNEQKWMSLVGDDVNFVRSLTVSYVILNQMLVWTYNLSSLILMIYTYLVENRLVYVLPYPVALPFEVNSWFRWSVVYLYSVANAFVTVLNFCTVDCFYYILTCLICTNFAILNARIKELSSETSEDLLELIKDHQYLLKLSSQLETIFTGPNLLNVLIGSLQICVLGFNLTIGGWEQAPPSLLFISSVLLQILMMSMFGEKLIEQSSETGASVYSCAWTSMDAKSRKLLMIMQRR</sequence>
<evidence type="ECO:0000256" key="3">
    <source>
        <dbReference type="ARBA" id="ARBA00022692"/>
    </source>
</evidence>
<evidence type="ECO:0000256" key="6">
    <source>
        <dbReference type="ARBA" id="ARBA00023136"/>
    </source>
</evidence>
<dbReference type="GO" id="GO:0005549">
    <property type="term" value="F:odorant binding"/>
    <property type="evidence" value="ECO:0007669"/>
    <property type="project" value="InterPro"/>
</dbReference>
<organism evidence="10 11">
    <name type="scientific">Eumeta variegata</name>
    <name type="common">Bagworm moth</name>
    <name type="synonym">Eumeta japonica</name>
    <dbReference type="NCBI Taxonomy" id="151549"/>
    <lineage>
        <taxon>Eukaryota</taxon>
        <taxon>Metazoa</taxon>
        <taxon>Ecdysozoa</taxon>
        <taxon>Arthropoda</taxon>
        <taxon>Hexapoda</taxon>
        <taxon>Insecta</taxon>
        <taxon>Pterygota</taxon>
        <taxon>Neoptera</taxon>
        <taxon>Endopterygota</taxon>
        <taxon>Lepidoptera</taxon>
        <taxon>Glossata</taxon>
        <taxon>Ditrysia</taxon>
        <taxon>Tineoidea</taxon>
        <taxon>Psychidae</taxon>
        <taxon>Oiketicinae</taxon>
        <taxon>Eumeta</taxon>
    </lineage>
</organism>
<dbReference type="AlphaFoldDB" id="A0A4C1Y9C0"/>
<proteinExistence type="inferred from homology"/>
<reference evidence="10 11" key="1">
    <citation type="journal article" date="2019" name="Commun. Biol.">
        <title>The bagworm genome reveals a unique fibroin gene that provides high tensile strength.</title>
        <authorList>
            <person name="Kono N."/>
            <person name="Nakamura H."/>
            <person name="Ohtoshi R."/>
            <person name="Tomita M."/>
            <person name="Numata K."/>
            <person name="Arakawa K."/>
        </authorList>
    </citation>
    <scope>NUCLEOTIDE SEQUENCE [LARGE SCALE GENOMIC DNA]</scope>
</reference>
<feature type="transmembrane region" description="Helical" evidence="9">
    <location>
        <begin position="41"/>
        <end position="60"/>
    </location>
</feature>
<feature type="transmembrane region" description="Helical" evidence="9">
    <location>
        <begin position="181"/>
        <end position="202"/>
    </location>
</feature>
<comment type="subcellular location">
    <subcellularLocation>
        <location evidence="9">Cell membrane</location>
        <topology evidence="9">Multi-pass membrane protein</topology>
    </subcellularLocation>
    <subcellularLocation>
        <location evidence="1">Membrane</location>
        <topology evidence="1">Multi-pass membrane protein</topology>
    </subcellularLocation>
</comment>
<evidence type="ECO:0000256" key="7">
    <source>
        <dbReference type="ARBA" id="ARBA00023170"/>
    </source>
</evidence>
<evidence type="ECO:0000256" key="2">
    <source>
        <dbReference type="ARBA" id="ARBA00022606"/>
    </source>
</evidence>
<evidence type="ECO:0000256" key="5">
    <source>
        <dbReference type="ARBA" id="ARBA00022989"/>
    </source>
</evidence>
<name>A0A4C1Y9C0_EUMVA</name>
<comment type="similarity">
    <text evidence="9">Belongs to the insect chemoreceptor superfamily. Heteromeric odorant receptor channel (TC 1.A.69) family.</text>
</comment>
<evidence type="ECO:0000313" key="11">
    <source>
        <dbReference type="Proteomes" id="UP000299102"/>
    </source>
</evidence>
<keyword evidence="3 9" id="KW-0812">Transmembrane</keyword>
<comment type="caution">
    <text evidence="10">The sequence shown here is derived from an EMBL/GenBank/DDBJ whole genome shotgun (WGS) entry which is preliminary data.</text>
</comment>
<dbReference type="GO" id="GO:0004984">
    <property type="term" value="F:olfactory receptor activity"/>
    <property type="evidence" value="ECO:0007669"/>
    <property type="project" value="InterPro"/>
</dbReference>
<feature type="transmembrane region" description="Helical" evidence="9">
    <location>
        <begin position="141"/>
        <end position="160"/>
    </location>
</feature>